<reference evidence="1 2" key="1">
    <citation type="submission" date="2015-09" db="EMBL/GenBank/DDBJ databases">
        <authorList>
            <consortium name="Pathogen Informatics"/>
        </authorList>
    </citation>
    <scope>NUCLEOTIDE SEQUENCE [LARGE SCALE GENOMIC DNA]</scope>
    <source>
        <strain evidence="1 2">2789STDY5834957</strain>
    </source>
</reference>
<proteinExistence type="predicted"/>
<dbReference type="EMBL" id="CZBP01000001">
    <property type="protein sequence ID" value="CUP62663.1"/>
    <property type="molecule type" value="Genomic_DNA"/>
</dbReference>
<protein>
    <submittedName>
        <fullName evidence="1">AP2 domain</fullName>
    </submittedName>
</protein>
<evidence type="ECO:0000313" key="1">
    <source>
        <dbReference type="EMBL" id="CUP62663.1"/>
    </source>
</evidence>
<dbReference type="AlphaFoldDB" id="A0A174PNS6"/>
<evidence type="ECO:0000313" key="2">
    <source>
        <dbReference type="Proteomes" id="UP000095762"/>
    </source>
</evidence>
<dbReference type="SUPFAM" id="SSF54171">
    <property type="entry name" value="DNA-binding domain"/>
    <property type="match status" value="1"/>
</dbReference>
<name>A0A174PNS6_9FIRM</name>
<accession>A0A174PNS6</accession>
<dbReference type="Proteomes" id="UP000095762">
    <property type="component" value="Unassembled WGS sequence"/>
</dbReference>
<sequence>MKKASKVYLNGCVENTSVYSIKLKKMLKNNTSGVRGVTFDKASQKWKAQIVFKGRNYYLGRYINKEDSIRARKMAEEAMFGNFLKWFQDTYPDRWKRMTNTDSLNMK</sequence>
<dbReference type="GO" id="GO:0003677">
    <property type="term" value="F:DNA binding"/>
    <property type="evidence" value="ECO:0007669"/>
    <property type="project" value="InterPro"/>
</dbReference>
<organism evidence="1 2">
    <name type="scientific">Blautia obeum</name>
    <dbReference type="NCBI Taxonomy" id="40520"/>
    <lineage>
        <taxon>Bacteria</taxon>
        <taxon>Bacillati</taxon>
        <taxon>Bacillota</taxon>
        <taxon>Clostridia</taxon>
        <taxon>Lachnospirales</taxon>
        <taxon>Lachnospiraceae</taxon>
        <taxon>Blautia</taxon>
    </lineage>
</organism>
<gene>
    <name evidence="1" type="ORF">ERS852569_00227</name>
</gene>
<dbReference type="InterPro" id="IPR016177">
    <property type="entry name" value="DNA-bd_dom_sf"/>
</dbReference>
<dbReference type="Gene3D" id="1.20.5.2050">
    <property type="match status" value="1"/>
</dbReference>